<feature type="compositionally biased region" description="Basic and acidic residues" evidence="1">
    <location>
        <begin position="1974"/>
        <end position="1983"/>
    </location>
</feature>
<feature type="compositionally biased region" description="Low complexity" evidence="1">
    <location>
        <begin position="1779"/>
        <end position="1788"/>
    </location>
</feature>
<evidence type="ECO:0000313" key="2">
    <source>
        <dbReference type="EMBL" id="GET89206.1"/>
    </source>
</evidence>
<dbReference type="PANTHER" id="PTHR23202">
    <property type="entry name" value="WASP INTERACTING PROTEIN-RELATED"/>
    <property type="match status" value="1"/>
</dbReference>
<dbReference type="SUPFAM" id="SSF117281">
    <property type="entry name" value="Kelch motif"/>
    <property type="match status" value="1"/>
</dbReference>
<feature type="compositionally biased region" description="Basic and acidic residues" evidence="1">
    <location>
        <begin position="1096"/>
        <end position="1107"/>
    </location>
</feature>
<evidence type="ECO:0000313" key="3">
    <source>
        <dbReference type="Proteomes" id="UP000419144"/>
    </source>
</evidence>
<sequence>MDARLPSWHDDHANVVGKAVYALNLLPKVEGARRPCDDSRYASAARTSDGRRDVVLEVESLLHGRWLGRLWVQVDITVADLLMRDAASVFFTSRMTLNVERCDGFAIGDAPLTYRAEETYARLRERASLLFERRGRLPRRLRQQLKEVREIRRQLRQGQRQQRDNGLANHTASYTEGVLRLTSSWGEQGTDILPTYTSKPFVLPTATELVRHKCGKATSRSSTRAPLLSFSRDTNASPMANESSTTVQLELCQASSGITIAAGQMLVPLRCARTLWRNGAWQSPVSTVTAPLSMRVELPPCTVNGAHIPLIRPVTPSGGRADVTVTWAVHPMRGDTWLRCICVKPTEAFDGAARPPLLLLRWVYCFEATAYPETEHTVDMPLRVRPSWTAHDRGGRNAQMSHAGYRPGNGTPVYWSGAATQLPRIGSVGATIKRVELLEVIPVPCAHLLVDGEESGVAQPSRLQPNPPTQDACMTTQLAVHVWTVADELCFEARRHQVQDSGEDALMWLTCGGASSPRSCHHKPDYEVLLGLYTSNSLATYAAQLLAQRELPTTSAEKPIAPLKLATQPPRWPPHADMKAPMTFDAAHPIKADELSSPLPTLHVHSHASMRPPKRGVVPGALGSGGGVVMRALTFRCGGVALATPELVQVDTMTCCVVTEGRRRNRGAALRAHQPAGAKDDSGAVNRRGASVVVLDAGRATSLLQERCSAEGVPQTAMGSSLSLASPQLTATWLPKVELSCSTAMASCAAVAPPRADAHHSAQKALLQDVRGALLRVVLPLVQPDPLVASVGDGTGDDDASDASGNGVTTMEEERFFIEVAVRGRRDGSGIDEAVTTAYYVSDPFSASDIFRSARSCGERSGIGSCADTTAAVAGGAPPLRMSPSQWTSTLTMRLVPAPVSTETTGLAACESSEKEQQPGPLSPRMAPTATMEVTWSLDVLGVLRSSACASGVVMTSAKCARRRTDRAAGGRGHCTRAVSGSLVRMADDTDEDDDAGSGMIGMRQLEAYAAWSDFLAAQDDTEKMRVAQAELRYWRCTIVGVEVSDVELLSWCSTGTETDAGTEEGLRDVDQCTSLLAQLVLPMGAPKTATGADAEGQKTQDSDGAGHHRRCRLRNKAGLVMGVARATVTRMNGGGRLDAEAEPPFCNCATATDDACSARSVAPFSSRSRPWCHRYTATFTPLSWSMAVSDMINQNTAAAASAGLTVWQLLARVPASSSLTRSSVDNSQSTAQNTTQLVYNLGATQLAGLLHECALYLVQVLAGWLGDVYTTEEREALLKSASLYPTHWMPLLPATGTMHGTQCDARVRFKCAYSYHGPVLRLPKSISTGVPPSVTAPRALADAVCCAQLHHVQLAYTSLDGAEATAALAGPHRRNGTGAAAAWLSRLTLVMRVSVTTERAVDGTVINSRNAGQWHTRLAPVPCGGEPRLTEGAWESGAVSSFSPEASSTPPRPMPVGTAPAPVPTPATTLPSVGGAAEAPQNRGNEAHQRIVADATTAPSSVTEVVPLLPTTSFFCWQPPSLEEAMEDCSVAPTSTGVPAVKATETTTTTLVEMVLVLEDEETEEDDSASVNSQGRFPNARDDDVAGTVVGRGQLRFGCSSSKEVVWDVAEGRVDTGWRLYAPLSMQLPVTSKTALPRTECDVLTCAVAPGEGGKGEPQSSLMLSLDLLIFTAPSMAQVAALQASQAAQAEQRRRVLSVLRRTEEVLAASAAADHHDNQGSEFSKDACAIATGEPCMTLRQFSKMWISRKPYPLLRAPPIVIRVDTFAVVDAVPSSTARRAAASPASGNSKGGSTRGFQTLWTTLRRRIVRQVSTDSATNDEPCPSERCSGGPDEVAMPVLRHAWLVDEDTGEVRCPMWTLFSNGPPLLRRRGAATCNCSHAPTLASHLHAGRALLRNVQSLRLDWCSEDQGTHPERMSRLASLAGLLGGASVSYTATNGAACVWVSGGLRRRCAQHTYHSTCHASKAQVSEDGGKAARRAAEPVPPLLRSAAHHSSPGRRRRQPLGPPRAAMVAAEPSPTPPSSGLDSCTVSCPFDYVLYASHFLSCAVSTQDGQATTPEWRCAVHVPTTDGFPAASLSTNATSRLFHSATLVGGRIWLVGGWVAAAGVTTLPSTLEEFVGTARLVERRRREVRQAVTHSSDNGATSDCLSPAPLAERVFHCATTSAPNAQCRTGNPPASVSLRWCEVVQSVQCLNGGFPAPPVDAPPPSLQVEDSLDASAETGRRLAAPPRLACHVAVTCEDRYVAVFGGLMAPTGTDDNVPGATSAVHIYDTVQGTWFVQYAPNMGNVQDEWPVARYGHCVTPVPGTGGARQPCSYFVFGGATTTSSCRTLLVPPTQLLWIWTPVQGAHHYGRSDAVEGVLVHSTWRRVQLPVEFTTPLAGRFLSQLHAYSAVEVAAAVCGTAEPLDDEAAVPSDPGLTSMILCVAGGMTTPALPKLTASTYAHTPYTTKASTLTAYGAFCEYVEPWFAHPASDVASILLECVCEREQQLPSLSAYTAASSQARTCTH</sequence>
<dbReference type="OrthoDB" id="10251809at2759"/>
<comment type="caution">
    <text evidence="2">The sequence shown here is derived from an EMBL/GenBank/DDBJ whole genome shotgun (WGS) entry which is preliminary data.</text>
</comment>
<dbReference type="InterPro" id="IPR015915">
    <property type="entry name" value="Kelch-typ_b-propeller"/>
</dbReference>
<protein>
    <submittedName>
        <fullName evidence="2">Uncharacterized protein</fullName>
    </submittedName>
</protein>
<keyword evidence="3" id="KW-1185">Reference proteome</keyword>
<organism evidence="2 3">
    <name type="scientific">Leishmania tarentolae</name>
    <name type="common">Sauroleishmania tarentolae</name>
    <dbReference type="NCBI Taxonomy" id="5689"/>
    <lineage>
        <taxon>Eukaryota</taxon>
        <taxon>Discoba</taxon>
        <taxon>Euglenozoa</taxon>
        <taxon>Kinetoplastea</taxon>
        <taxon>Metakinetoplastina</taxon>
        <taxon>Trypanosomatida</taxon>
        <taxon>Trypanosomatidae</taxon>
        <taxon>Leishmaniinae</taxon>
        <taxon>Leishmania</taxon>
        <taxon>lizard Leishmania</taxon>
    </lineage>
</organism>
<feature type="region of interest" description="Disordered" evidence="1">
    <location>
        <begin position="1779"/>
        <end position="1798"/>
    </location>
</feature>
<evidence type="ECO:0000256" key="1">
    <source>
        <dbReference type="SAM" id="MobiDB-lite"/>
    </source>
</evidence>
<accession>A0A640KHK7</accession>
<proteinExistence type="predicted"/>
<dbReference type="VEuPathDB" id="TriTrypDB:LtaPh_2511651"/>
<feature type="compositionally biased region" description="Polar residues" evidence="1">
    <location>
        <begin position="1439"/>
        <end position="1450"/>
    </location>
</feature>
<gene>
    <name evidence="2" type="ORF">LtaPh_2511651</name>
</gene>
<reference evidence="2" key="1">
    <citation type="submission" date="2019-11" db="EMBL/GenBank/DDBJ databases">
        <title>Leishmania tarentolae CDS.</title>
        <authorList>
            <person name="Goto Y."/>
            <person name="Yamagishi J."/>
        </authorList>
    </citation>
    <scope>NUCLEOTIDE SEQUENCE [LARGE SCALE GENOMIC DNA]</scope>
    <source>
        <strain evidence="2">Parrot Tar II</strain>
    </source>
</reference>
<dbReference type="PANTHER" id="PTHR23202:SF64">
    <property type="entry name" value="WW DOMAIN-CONTAINING PROTEIN"/>
    <property type="match status" value="1"/>
</dbReference>
<feature type="compositionally biased region" description="Low complexity" evidence="1">
    <location>
        <begin position="1456"/>
        <end position="1474"/>
    </location>
</feature>
<dbReference type="Gene3D" id="2.120.10.80">
    <property type="entry name" value="Kelch-type beta propeller"/>
    <property type="match status" value="1"/>
</dbReference>
<feature type="region of interest" description="Disordered" evidence="1">
    <location>
        <begin position="1562"/>
        <end position="1586"/>
    </location>
</feature>
<feature type="region of interest" description="Disordered" evidence="1">
    <location>
        <begin position="1439"/>
        <end position="1484"/>
    </location>
</feature>
<feature type="region of interest" description="Disordered" evidence="1">
    <location>
        <begin position="1967"/>
        <end position="2026"/>
    </location>
</feature>
<dbReference type="EMBL" id="BLBS01000034">
    <property type="protein sequence ID" value="GET89206.1"/>
    <property type="molecule type" value="Genomic_DNA"/>
</dbReference>
<name>A0A640KHK7_LEITA</name>
<feature type="region of interest" description="Disordered" evidence="1">
    <location>
        <begin position="1087"/>
        <end position="1109"/>
    </location>
</feature>
<dbReference type="Proteomes" id="UP000419144">
    <property type="component" value="Unassembled WGS sequence"/>
</dbReference>